<feature type="compositionally biased region" description="Basic and acidic residues" evidence="1">
    <location>
        <begin position="106"/>
        <end position="134"/>
    </location>
</feature>
<feature type="region of interest" description="Disordered" evidence="1">
    <location>
        <begin position="27"/>
        <end position="47"/>
    </location>
</feature>
<sequence>MFETGPDHESDVPLVQTTIHRRWIYQKPLSPLPPTPVSSPRPISPAELPELCFNKSFTEYVAKSPEPCSIEPSAASPQPQPSMDKPTVTSVVQWGTDPPRRKRSHSKEEKKASKRSHTNEGKSSRRHTSPDVRRSQISRGQTMRS</sequence>
<feature type="region of interest" description="Disordered" evidence="1">
    <location>
        <begin position="63"/>
        <end position="145"/>
    </location>
</feature>
<keyword evidence="3" id="KW-1185">Reference proteome</keyword>
<reference evidence="2" key="1">
    <citation type="submission" date="2020-08" db="EMBL/GenBank/DDBJ databases">
        <title>Multicomponent nature underlies the extraordinary mechanical properties of spider dragline silk.</title>
        <authorList>
            <person name="Kono N."/>
            <person name="Nakamura H."/>
            <person name="Mori M."/>
            <person name="Yoshida Y."/>
            <person name="Ohtoshi R."/>
            <person name="Malay A.D."/>
            <person name="Moran D.A.P."/>
            <person name="Tomita M."/>
            <person name="Numata K."/>
            <person name="Arakawa K."/>
        </authorList>
    </citation>
    <scope>NUCLEOTIDE SEQUENCE</scope>
</reference>
<feature type="compositionally biased region" description="Pro residues" evidence="1">
    <location>
        <begin position="30"/>
        <end position="43"/>
    </location>
</feature>
<accession>A0A8X6TN25</accession>
<name>A0A8X6TN25_NEPPI</name>
<evidence type="ECO:0000313" key="2">
    <source>
        <dbReference type="EMBL" id="GFT33162.1"/>
    </source>
</evidence>
<dbReference type="Proteomes" id="UP000887013">
    <property type="component" value="Unassembled WGS sequence"/>
</dbReference>
<gene>
    <name evidence="2" type="ORF">NPIL_640211</name>
</gene>
<organism evidence="2 3">
    <name type="scientific">Nephila pilipes</name>
    <name type="common">Giant wood spider</name>
    <name type="synonym">Nephila maculata</name>
    <dbReference type="NCBI Taxonomy" id="299642"/>
    <lineage>
        <taxon>Eukaryota</taxon>
        <taxon>Metazoa</taxon>
        <taxon>Ecdysozoa</taxon>
        <taxon>Arthropoda</taxon>
        <taxon>Chelicerata</taxon>
        <taxon>Arachnida</taxon>
        <taxon>Araneae</taxon>
        <taxon>Araneomorphae</taxon>
        <taxon>Entelegynae</taxon>
        <taxon>Araneoidea</taxon>
        <taxon>Nephilidae</taxon>
        <taxon>Nephila</taxon>
    </lineage>
</organism>
<feature type="compositionally biased region" description="Polar residues" evidence="1">
    <location>
        <begin position="135"/>
        <end position="145"/>
    </location>
</feature>
<comment type="caution">
    <text evidence="2">The sequence shown here is derived from an EMBL/GenBank/DDBJ whole genome shotgun (WGS) entry which is preliminary data.</text>
</comment>
<protein>
    <submittedName>
        <fullName evidence="2">Uncharacterized protein</fullName>
    </submittedName>
</protein>
<proteinExistence type="predicted"/>
<dbReference type="EMBL" id="BMAW01013307">
    <property type="protein sequence ID" value="GFT33162.1"/>
    <property type="molecule type" value="Genomic_DNA"/>
</dbReference>
<dbReference type="AlphaFoldDB" id="A0A8X6TN25"/>
<evidence type="ECO:0000256" key="1">
    <source>
        <dbReference type="SAM" id="MobiDB-lite"/>
    </source>
</evidence>
<evidence type="ECO:0000313" key="3">
    <source>
        <dbReference type="Proteomes" id="UP000887013"/>
    </source>
</evidence>